<dbReference type="PROSITE" id="PS50240">
    <property type="entry name" value="TRYPSIN_DOM"/>
    <property type="match status" value="1"/>
</dbReference>
<dbReference type="PRINTS" id="PR00722">
    <property type="entry name" value="CHYMOTRYPSIN"/>
</dbReference>
<dbReference type="Proteomes" id="UP000238348">
    <property type="component" value="Chromosome"/>
</dbReference>
<evidence type="ECO:0000256" key="2">
    <source>
        <dbReference type="SAM" id="SignalP"/>
    </source>
</evidence>
<name>A0A2L0FA20_SORCE</name>
<gene>
    <name evidence="4" type="ORF">SOCE26_099540</name>
</gene>
<feature type="signal peptide" evidence="2">
    <location>
        <begin position="1"/>
        <end position="23"/>
    </location>
</feature>
<dbReference type="GO" id="GO:0006508">
    <property type="term" value="P:proteolysis"/>
    <property type="evidence" value="ECO:0007669"/>
    <property type="project" value="InterPro"/>
</dbReference>
<organism evidence="4 5">
    <name type="scientific">Sorangium cellulosum</name>
    <name type="common">Polyangium cellulosum</name>
    <dbReference type="NCBI Taxonomy" id="56"/>
    <lineage>
        <taxon>Bacteria</taxon>
        <taxon>Pseudomonadati</taxon>
        <taxon>Myxococcota</taxon>
        <taxon>Polyangia</taxon>
        <taxon>Polyangiales</taxon>
        <taxon>Polyangiaceae</taxon>
        <taxon>Sorangium</taxon>
    </lineage>
</organism>
<evidence type="ECO:0000256" key="1">
    <source>
        <dbReference type="ARBA" id="ARBA00023157"/>
    </source>
</evidence>
<dbReference type="GO" id="GO:0004252">
    <property type="term" value="F:serine-type endopeptidase activity"/>
    <property type="evidence" value="ECO:0007669"/>
    <property type="project" value="InterPro"/>
</dbReference>
<dbReference type="InterPro" id="IPR043504">
    <property type="entry name" value="Peptidase_S1_PA_chymotrypsin"/>
</dbReference>
<evidence type="ECO:0000313" key="4">
    <source>
        <dbReference type="EMBL" id="AUX48420.1"/>
    </source>
</evidence>
<dbReference type="OrthoDB" id="5289868at2"/>
<dbReference type="Gene3D" id="2.40.10.10">
    <property type="entry name" value="Trypsin-like serine proteases"/>
    <property type="match status" value="1"/>
</dbReference>
<feature type="chain" id="PRO_5014849895" description="Peptidase S1 domain-containing protein" evidence="2">
    <location>
        <begin position="24"/>
        <end position="273"/>
    </location>
</feature>
<proteinExistence type="predicted"/>
<evidence type="ECO:0000259" key="3">
    <source>
        <dbReference type="PROSITE" id="PS50240"/>
    </source>
</evidence>
<dbReference type="PROSITE" id="PS00134">
    <property type="entry name" value="TRYPSIN_HIS"/>
    <property type="match status" value="1"/>
</dbReference>
<feature type="domain" description="Peptidase S1" evidence="3">
    <location>
        <begin position="46"/>
        <end position="273"/>
    </location>
</feature>
<dbReference type="PANTHER" id="PTHR24256">
    <property type="entry name" value="TRYPTASE-RELATED"/>
    <property type="match status" value="1"/>
</dbReference>
<evidence type="ECO:0000313" key="5">
    <source>
        <dbReference type="Proteomes" id="UP000238348"/>
    </source>
</evidence>
<accession>A0A2L0FA20</accession>
<dbReference type="EMBL" id="CP012673">
    <property type="protein sequence ID" value="AUX48420.1"/>
    <property type="molecule type" value="Genomic_DNA"/>
</dbReference>
<dbReference type="InterPro" id="IPR009003">
    <property type="entry name" value="Peptidase_S1_PA"/>
</dbReference>
<keyword evidence="2" id="KW-0732">Signal</keyword>
<dbReference type="Pfam" id="PF00089">
    <property type="entry name" value="Trypsin"/>
    <property type="match status" value="1"/>
</dbReference>
<dbReference type="InterPro" id="IPR001314">
    <property type="entry name" value="Peptidase_S1A"/>
</dbReference>
<reference evidence="4 5" key="1">
    <citation type="submission" date="2015-09" db="EMBL/GenBank/DDBJ databases">
        <title>Sorangium comparison.</title>
        <authorList>
            <person name="Zaburannyi N."/>
            <person name="Bunk B."/>
            <person name="Overmann J."/>
            <person name="Mueller R."/>
        </authorList>
    </citation>
    <scope>NUCLEOTIDE SEQUENCE [LARGE SCALE GENOMIC DNA]</scope>
    <source>
        <strain evidence="4 5">So ce26</strain>
    </source>
</reference>
<sequence length="273" mass="28916">MNKQLFAAIGTAFSAFSFVACMAGEVPQGIDQETGGELVSEAEQAILDGTPASPSEAMVVRVWIPDGSCSGTLLSSSRVLTAAHCFKSANPADYTVTYSGTNRAVSQILTHPSAASGVDVGILVLSTPFSLGALTEYPQVNVSDTDHLIGREVTCYGYGAEDVGGTCTDDDDCAAGFHCNEDKGRCYKPTTTLRKGEFTIISDHEDTNKWFQLDVPNASGQIPLPGDSGGPCILDNPDWGTKHLVGVTKAGNHTNYSRYTSREAYATWVLAND</sequence>
<dbReference type="SMART" id="SM00020">
    <property type="entry name" value="Tryp_SPc"/>
    <property type="match status" value="1"/>
</dbReference>
<dbReference type="InterPro" id="IPR001254">
    <property type="entry name" value="Trypsin_dom"/>
</dbReference>
<dbReference type="InterPro" id="IPR051487">
    <property type="entry name" value="Ser/Thr_Proteases_Immune/Dev"/>
</dbReference>
<dbReference type="SUPFAM" id="SSF50494">
    <property type="entry name" value="Trypsin-like serine proteases"/>
    <property type="match status" value="1"/>
</dbReference>
<keyword evidence="1" id="KW-1015">Disulfide bond</keyword>
<dbReference type="AlphaFoldDB" id="A0A2L0FA20"/>
<dbReference type="InterPro" id="IPR018114">
    <property type="entry name" value="TRYPSIN_HIS"/>
</dbReference>
<dbReference type="PROSITE" id="PS51257">
    <property type="entry name" value="PROKAR_LIPOPROTEIN"/>
    <property type="match status" value="1"/>
</dbReference>
<dbReference type="RefSeq" id="WP_104986284.1">
    <property type="nucleotide sequence ID" value="NZ_CP012673.1"/>
</dbReference>
<protein>
    <recommendedName>
        <fullName evidence="3">Peptidase S1 domain-containing protein</fullName>
    </recommendedName>
</protein>